<evidence type="ECO:0000313" key="1">
    <source>
        <dbReference type="EMBL" id="KAJ8126684.1"/>
    </source>
</evidence>
<gene>
    <name evidence="1" type="ORF">O1611_g6955</name>
</gene>
<reference evidence="1" key="1">
    <citation type="submission" date="2022-12" db="EMBL/GenBank/DDBJ databases">
        <title>Genome Sequence of Lasiodiplodia mahajangana.</title>
        <authorList>
            <person name="Buettner E."/>
        </authorList>
    </citation>
    <scope>NUCLEOTIDE SEQUENCE</scope>
    <source>
        <strain evidence="1">VT137</strain>
    </source>
</reference>
<organism evidence="1 2">
    <name type="scientific">Lasiodiplodia mahajangana</name>
    <dbReference type="NCBI Taxonomy" id="1108764"/>
    <lineage>
        <taxon>Eukaryota</taxon>
        <taxon>Fungi</taxon>
        <taxon>Dikarya</taxon>
        <taxon>Ascomycota</taxon>
        <taxon>Pezizomycotina</taxon>
        <taxon>Dothideomycetes</taxon>
        <taxon>Dothideomycetes incertae sedis</taxon>
        <taxon>Botryosphaeriales</taxon>
        <taxon>Botryosphaeriaceae</taxon>
        <taxon>Lasiodiplodia</taxon>
    </lineage>
</organism>
<evidence type="ECO:0000313" key="2">
    <source>
        <dbReference type="Proteomes" id="UP001153332"/>
    </source>
</evidence>
<protein>
    <submittedName>
        <fullName evidence="1">Uncharacterized protein</fullName>
    </submittedName>
</protein>
<name>A0ACC2JH60_9PEZI</name>
<sequence length="94" mass="9880">MLTPDATSWSTSAQGMIDARQRKPSAMETDPFGFEDTADLASGLVEENQDGNAICLCRDAGMTGADPLGKGSNDLDPSTGASIEYELHVDGNLE</sequence>
<comment type="caution">
    <text evidence="1">The sequence shown here is derived from an EMBL/GenBank/DDBJ whole genome shotgun (WGS) entry which is preliminary data.</text>
</comment>
<accession>A0ACC2JH60</accession>
<keyword evidence="2" id="KW-1185">Reference proteome</keyword>
<dbReference type="Proteomes" id="UP001153332">
    <property type="component" value="Unassembled WGS sequence"/>
</dbReference>
<dbReference type="EMBL" id="JAPUUL010001743">
    <property type="protein sequence ID" value="KAJ8126684.1"/>
    <property type="molecule type" value="Genomic_DNA"/>
</dbReference>
<proteinExistence type="predicted"/>